<dbReference type="InterPro" id="IPR014717">
    <property type="entry name" value="Transl_elong_EF1B/ribsomal_bS6"/>
</dbReference>
<accession>A0A1F7UPQ2</accession>
<evidence type="ECO:0000256" key="1">
    <source>
        <dbReference type="SAM" id="Coils"/>
    </source>
</evidence>
<evidence type="ECO:0000256" key="2">
    <source>
        <dbReference type="SAM" id="Phobius"/>
    </source>
</evidence>
<comment type="caution">
    <text evidence="3">The sequence shown here is derived from an EMBL/GenBank/DDBJ whole genome shotgun (WGS) entry which is preliminary data.</text>
</comment>
<dbReference type="Gene3D" id="3.30.70.60">
    <property type="match status" value="1"/>
</dbReference>
<evidence type="ECO:0000313" key="3">
    <source>
        <dbReference type="EMBL" id="OGL80246.1"/>
    </source>
</evidence>
<dbReference type="AlphaFoldDB" id="A0A1F7UPQ2"/>
<protein>
    <recommendedName>
        <fullName evidence="5">Pilus assembly protein PilO</fullName>
    </recommendedName>
</protein>
<keyword evidence="1" id="KW-0175">Coiled coil</keyword>
<keyword evidence="2" id="KW-0472">Membrane</keyword>
<keyword evidence="2" id="KW-0812">Transmembrane</keyword>
<reference evidence="3 4" key="1">
    <citation type="journal article" date="2016" name="Nat. Commun.">
        <title>Thousands of microbial genomes shed light on interconnected biogeochemical processes in an aquifer system.</title>
        <authorList>
            <person name="Anantharaman K."/>
            <person name="Brown C.T."/>
            <person name="Hug L.A."/>
            <person name="Sharon I."/>
            <person name="Castelle C.J."/>
            <person name="Probst A.J."/>
            <person name="Thomas B.C."/>
            <person name="Singh A."/>
            <person name="Wilkins M.J."/>
            <person name="Karaoz U."/>
            <person name="Brodie E.L."/>
            <person name="Williams K.H."/>
            <person name="Hubbard S.S."/>
            <person name="Banfield J.F."/>
        </authorList>
    </citation>
    <scope>NUCLEOTIDE SEQUENCE [LARGE SCALE GENOMIC DNA]</scope>
</reference>
<feature type="transmembrane region" description="Helical" evidence="2">
    <location>
        <begin position="6"/>
        <end position="29"/>
    </location>
</feature>
<dbReference type="Proteomes" id="UP000176846">
    <property type="component" value="Unassembled WGS sequence"/>
</dbReference>
<keyword evidence="2" id="KW-1133">Transmembrane helix</keyword>
<dbReference type="InterPro" id="IPR007445">
    <property type="entry name" value="PilO"/>
</dbReference>
<gene>
    <name evidence="3" type="ORF">A2936_02665</name>
</gene>
<dbReference type="GO" id="GO:0043107">
    <property type="term" value="P:type IV pilus-dependent motility"/>
    <property type="evidence" value="ECO:0007669"/>
    <property type="project" value="InterPro"/>
</dbReference>
<evidence type="ECO:0000313" key="4">
    <source>
        <dbReference type="Proteomes" id="UP000176846"/>
    </source>
</evidence>
<sequence>MTIQRVPFLIIVFLVIIVVVPLGIIWPSVKQIRSTSQMIYQEYQFLEDRSQRSKNIKQAKKEYEELRTHLPALRALAIEPNEELKFITAVEALAEANRVTEKINLDVDKPRPAGNYNALPMELTISGSYRDVVKYLAALRNIQIVTTLSNISLVSGRTTDALGVIGQNSDIKIEARLTGVVYEHKNN</sequence>
<dbReference type="Pfam" id="PF04350">
    <property type="entry name" value="PilO"/>
    <property type="match status" value="1"/>
</dbReference>
<dbReference type="EMBL" id="MGEK01000039">
    <property type="protein sequence ID" value="OGL80246.1"/>
    <property type="molecule type" value="Genomic_DNA"/>
</dbReference>
<dbReference type="GO" id="GO:0043683">
    <property type="term" value="P:type IV pilus assembly"/>
    <property type="evidence" value="ECO:0007669"/>
    <property type="project" value="InterPro"/>
</dbReference>
<proteinExistence type="predicted"/>
<feature type="coiled-coil region" evidence="1">
    <location>
        <begin position="46"/>
        <end position="76"/>
    </location>
</feature>
<name>A0A1F7UPQ2_9BACT</name>
<evidence type="ECO:0008006" key="5">
    <source>
        <dbReference type="Google" id="ProtNLM"/>
    </source>
</evidence>
<organism evidence="3 4">
    <name type="scientific">Candidatus Uhrbacteria bacterium RIFCSPLOWO2_01_FULL_47_25</name>
    <dbReference type="NCBI Taxonomy" id="1802402"/>
    <lineage>
        <taxon>Bacteria</taxon>
        <taxon>Candidatus Uhriibacteriota</taxon>
    </lineage>
</organism>